<feature type="region of interest" description="Disordered" evidence="1">
    <location>
        <begin position="1"/>
        <end position="221"/>
    </location>
</feature>
<accession>A0A8H5D841</accession>
<feature type="compositionally biased region" description="Acidic residues" evidence="1">
    <location>
        <begin position="195"/>
        <end position="205"/>
    </location>
</feature>
<dbReference type="Proteomes" id="UP000559027">
    <property type="component" value="Unassembled WGS sequence"/>
</dbReference>
<evidence type="ECO:0000313" key="3">
    <source>
        <dbReference type="Proteomes" id="UP000559027"/>
    </source>
</evidence>
<keyword evidence="3" id="KW-1185">Reference proteome</keyword>
<feature type="compositionally biased region" description="Polar residues" evidence="1">
    <location>
        <begin position="9"/>
        <end position="22"/>
    </location>
</feature>
<dbReference type="OrthoDB" id="3234283at2759"/>
<proteinExistence type="predicted"/>
<dbReference type="AlphaFoldDB" id="A0A8H5D841"/>
<sequence>MPRTRNVTREQWQAAVSPSGDTGASAIRPLGSTLTQHQPKTSRSSFEYASGVADSSSKENRGYDREHDDNHDENEDENVPPVVDREGKGKGKAKEEIPTGRKRKPQPLQDITDLVVSHGNRPSDTEDTPRGGRRVKRRRRERTIPSARPISPSPVINRAAVTRRPFTSSLPPSSPPPPASFELQTSSALQRNEIWDDVMPEEQEDLPLASDDPVPARNSDPFGFFAVERELKAQRNWDHEPGPSTGLREAGELVLVPATSPPPLQLDITAVLDDSGGEEEYVSPCATPQTPHKKKRRQTISGLGKGKEREDLLYSPRTESAPSSPSPLKAREPRMRAKPFQPPSDFVEVTAGPYDGDHGEGRSATDESEGNETAKETPPRRVLRSKTRTKQAEESTLLPGRKTGVRRQREDKSNTPSDPVALAQKLVDRLPKRRKKQVLQDEEPEEDKPRRSKRQRKTRTTKKAVKHEKPPKTKVEADEGRLAVREYFRKLEEYTLEEEKVYVI</sequence>
<protein>
    <submittedName>
        <fullName evidence="2">Uncharacterized protein</fullName>
    </submittedName>
</protein>
<feature type="compositionally biased region" description="Basic residues" evidence="1">
    <location>
        <begin position="131"/>
        <end position="141"/>
    </location>
</feature>
<feature type="compositionally biased region" description="Basic and acidic residues" evidence="1">
    <location>
        <begin position="56"/>
        <end position="70"/>
    </location>
</feature>
<feature type="compositionally biased region" description="Basic and acidic residues" evidence="1">
    <location>
        <begin position="121"/>
        <end position="130"/>
    </location>
</feature>
<feature type="region of interest" description="Disordered" evidence="1">
    <location>
        <begin position="270"/>
        <end position="477"/>
    </location>
</feature>
<feature type="compositionally biased region" description="Polar residues" evidence="1">
    <location>
        <begin position="32"/>
        <end position="47"/>
    </location>
</feature>
<gene>
    <name evidence="2" type="ORF">D9756_005662</name>
</gene>
<dbReference type="EMBL" id="JAACJO010000008">
    <property type="protein sequence ID" value="KAF5354924.1"/>
    <property type="molecule type" value="Genomic_DNA"/>
</dbReference>
<evidence type="ECO:0000313" key="2">
    <source>
        <dbReference type="EMBL" id="KAF5354924.1"/>
    </source>
</evidence>
<comment type="caution">
    <text evidence="2">The sequence shown here is derived from an EMBL/GenBank/DDBJ whole genome shotgun (WGS) entry which is preliminary data.</text>
</comment>
<reference evidence="2 3" key="1">
    <citation type="journal article" date="2020" name="ISME J.">
        <title>Uncovering the hidden diversity of litter-decomposition mechanisms in mushroom-forming fungi.</title>
        <authorList>
            <person name="Floudas D."/>
            <person name="Bentzer J."/>
            <person name="Ahren D."/>
            <person name="Johansson T."/>
            <person name="Persson P."/>
            <person name="Tunlid A."/>
        </authorList>
    </citation>
    <scope>NUCLEOTIDE SEQUENCE [LARGE SCALE GENOMIC DNA]</scope>
    <source>
        <strain evidence="2 3">CBS 146.42</strain>
    </source>
</reference>
<feature type="compositionally biased region" description="Basic and acidic residues" evidence="1">
    <location>
        <begin position="83"/>
        <end position="99"/>
    </location>
</feature>
<evidence type="ECO:0000256" key="1">
    <source>
        <dbReference type="SAM" id="MobiDB-lite"/>
    </source>
</evidence>
<feature type="compositionally biased region" description="Basic and acidic residues" evidence="1">
    <location>
        <begin position="355"/>
        <end position="365"/>
    </location>
</feature>
<feature type="compositionally biased region" description="Basic residues" evidence="1">
    <location>
        <begin position="450"/>
        <end position="466"/>
    </location>
</feature>
<name>A0A8H5D841_9AGAR</name>
<feature type="compositionally biased region" description="Basic and acidic residues" evidence="1">
    <location>
        <begin position="467"/>
        <end position="477"/>
    </location>
</feature>
<organism evidence="2 3">
    <name type="scientific">Leucocoprinus leucothites</name>
    <dbReference type="NCBI Taxonomy" id="201217"/>
    <lineage>
        <taxon>Eukaryota</taxon>
        <taxon>Fungi</taxon>
        <taxon>Dikarya</taxon>
        <taxon>Basidiomycota</taxon>
        <taxon>Agaricomycotina</taxon>
        <taxon>Agaricomycetes</taxon>
        <taxon>Agaricomycetidae</taxon>
        <taxon>Agaricales</taxon>
        <taxon>Agaricineae</taxon>
        <taxon>Agaricaceae</taxon>
        <taxon>Leucocoprinus</taxon>
    </lineage>
</organism>